<reference evidence="2 3" key="1">
    <citation type="submission" date="2018-05" db="EMBL/GenBank/DDBJ databases">
        <title>Streptomyces venezuelae.</title>
        <authorList>
            <person name="Kim W."/>
            <person name="Lee N."/>
            <person name="Cho B.-K."/>
        </authorList>
    </citation>
    <scope>NUCLEOTIDE SEQUENCE [LARGE SCALE GENOMIC DNA]</scope>
    <source>
        <strain evidence="2 3">ATCC 21018</strain>
    </source>
</reference>
<dbReference type="InterPro" id="IPR005523">
    <property type="entry name" value="DUF317_SPDY"/>
</dbReference>
<feature type="domain" description="DUF317" evidence="1">
    <location>
        <begin position="190"/>
        <end position="240"/>
    </location>
</feature>
<dbReference type="OrthoDB" id="4254756at2"/>
<dbReference type="Proteomes" id="UP000324101">
    <property type="component" value="Chromosome"/>
</dbReference>
<proteinExistence type="predicted"/>
<accession>A0A5P2DV70</accession>
<dbReference type="Pfam" id="PF03771">
    <property type="entry name" value="SPDY"/>
    <property type="match status" value="2"/>
</dbReference>
<evidence type="ECO:0000259" key="1">
    <source>
        <dbReference type="Pfam" id="PF03771"/>
    </source>
</evidence>
<organism evidence="2 3">
    <name type="scientific">Streptomyces venezuelae</name>
    <dbReference type="NCBI Taxonomy" id="54571"/>
    <lineage>
        <taxon>Bacteria</taxon>
        <taxon>Bacillati</taxon>
        <taxon>Actinomycetota</taxon>
        <taxon>Actinomycetes</taxon>
        <taxon>Kitasatosporales</taxon>
        <taxon>Streptomycetaceae</taxon>
        <taxon>Streptomyces</taxon>
    </lineage>
</organism>
<name>A0A5P2DV70_STRVZ</name>
<dbReference type="EMBL" id="CP029189">
    <property type="protein sequence ID" value="QES58028.1"/>
    <property type="molecule type" value="Genomic_DNA"/>
</dbReference>
<sequence length="259" mass="27521">MPPSPDFSSLPAYWVTPRHLAGDDGLLADQVGSHLTAAGWTSLTLVRGRREPDESDDARQVLRSTVLYVAPNALSWAQWVLADEPILLGDQPVAWTVSARATPDSLPQWNAYFSAGTPPEAVTDFLLALEDRPDPAHGYTGPQAVLDALAGGGWVCDIDTPTAMSDPRLAAGMVLTTLPDDGIQDGEPLVLDPEAEAAGWQAWCEPRMGAGLLWAAMFSASTPHDLVAVFAASLTSPAPVLRHTLPQNSEGQLTVQPTI</sequence>
<feature type="domain" description="DUF317" evidence="1">
    <location>
        <begin position="71"/>
        <end position="135"/>
    </location>
</feature>
<protein>
    <submittedName>
        <fullName evidence="2">DUF317 domain-containing protein</fullName>
    </submittedName>
</protein>
<evidence type="ECO:0000313" key="3">
    <source>
        <dbReference type="Proteomes" id="UP000324101"/>
    </source>
</evidence>
<evidence type="ECO:0000313" key="2">
    <source>
        <dbReference type="EMBL" id="QES58028.1"/>
    </source>
</evidence>
<dbReference type="AlphaFoldDB" id="A0A5P2DV70"/>
<gene>
    <name evidence="2" type="ORF">DEJ51_30985</name>
</gene>